<feature type="transmembrane region" description="Helical" evidence="1">
    <location>
        <begin position="391"/>
        <end position="416"/>
    </location>
</feature>
<keyword evidence="1" id="KW-1133">Transmembrane helix</keyword>
<dbReference type="NCBIfam" id="TIGR03662">
    <property type="entry name" value="Chlor_Arch_YYY"/>
    <property type="match status" value="1"/>
</dbReference>
<feature type="transmembrane region" description="Helical" evidence="1">
    <location>
        <begin position="365"/>
        <end position="384"/>
    </location>
</feature>
<feature type="transmembrane region" description="Helical" evidence="1">
    <location>
        <begin position="276"/>
        <end position="292"/>
    </location>
</feature>
<feature type="transmembrane region" description="Helical" evidence="1">
    <location>
        <begin position="458"/>
        <end position="478"/>
    </location>
</feature>
<evidence type="ECO:0000313" key="2">
    <source>
        <dbReference type="EMBL" id="RXE56529.1"/>
    </source>
</evidence>
<feature type="transmembrane region" description="Helical" evidence="1">
    <location>
        <begin position="29"/>
        <end position="47"/>
    </location>
</feature>
<accession>A0A498H0R7</accession>
<reference evidence="2 3" key="1">
    <citation type="journal article" date="2015" name="Int. J. Syst. Evol. Microbiol.">
        <title>Methanoculleus taiwanensis sp. nov., a methanogen isolated from deep marine sediment at the deformation front area near Taiwan.</title>
        <authorList>
            <person name="Weng C.Y."/>
            <person name="Chen S.C."/>
            <person name="Lai M.C."/>
            <person name="Wu S.Y."/>
            <person name="Lin S."/>
            <person name="Yang T.F."/>
            <person name="Chen P.C."/>
        </authorList>
    </citation>
    <scope>NUCLEOTIDE SEQUENCE [LARGE SCALE GENOMIC DNA]</scope>
    <source>
        <strain evidence="2 3">CYW4</strain>
    </source>
</reference>
<comment type="caution">
    <text evidence="2">The sequence shown here is derived from an EMBL/GenBank/DDBJ whole genome shotgun (WGS) entry which is preliminary data.</text>
</comment>
<feature type="transmembrane region" description="Helical" evidence="1">
    <location>
        <begin position="243"/>
        <end position="264"/>
    </location>
</feature>
<feature type="transmembrane region" description="Helical" evidence="1">
    <location>
        <begin position="428"/>
        <end position="446"/>
    </location>
</feature>
<feature type="transmembrane region" description="Helical" evidence="1">
    <location>
        <begin position="53"/>
        <end position="72"/>
    </location>
</feature>
<evidence type="ECO:0000256" key="1">
    <source>
        <dbReference type="SAM" id="Phobius"/>
    </source>
</evidence>
<feature type="transmembrane region" description="Helical" evidence="1">
    <location>
        <begin position="298"/>
        <end position="314"/>
    </location>
</feature>
<name>A0A498H0R7_9EURY</name>
<feature type="transmembrane region" description="Helical" evidence="1">
    <location>
        <begin position="140"/>
        <end position="160"/>
    </location>
</feature>
<keyword evidence="1" id="KW-0472">Membrane</keyword>
<evidence type="ECO:0000313" key="3">
    <source>
        <dbReference type="Proteomes" id="UP000290932"/>
    </source>
</evidence>
<dbReference type="OrthoDB" id="313199at2157"/>
<dbReference type="EMBL" id="LHQS01000002">
    <property type="protein sequence ID" value="RXE56529.1"/>
    <property type="molecule type" value="Genomic_DNA"/>
</dbReference>
<feature type="transmembrane region" description="Helical" evidence="1">
    <location>
        <begin position="166"/>
        <end position="186"/>
    </location>
</feature>
<evidence type="ECO:0008006" key="4">
    <source>
        <dbReference type="Google" id="ProtNLM"/>
    </source>
</evidence>
<sequence length="659" mass="73398">MLAWLATIKILQLGAWPALDRTFGRLAPAVAYPASILIFTIASWYLGLAGLPVWLALIPFAGLIVYGGYTGFYTRERLSSGAMWDLVFLIPFLFMLEVRYINPTISYAEKFMDHAFIASIMQTPVVPPLDPWYAGGTLAVYYYLGYWIFGAFGLVTGVPSPVTFNLALPTVFGLAAVSLYALGHLIMERYRWLLLLVLLIPNPSAIYQILIGSTWFDVLWQSTRTIPDTINEYPIFSMLWGDVHPHVIGIFNQIFLLLILIFALVKWEALATRGRIVVCALAALSLGSMPGINTWDVLVYAPIVIVFGLLIWWRSGRETSGTKQSLMLLLAVPPLSIALYLPYYLQLQSAGVEGIGIVPAPSEPVSFLLVHGFFLAIFFAYCARDIAKRPYLLLITVPFLATGYVAAAIAAVPLAYLLARRQLSVTEILAVLGLAIILITELVYLKDNMGETYYRMNTIFKFYLPAWILMGTAAFAILARWLDTTGVMERIPERFGRALPALAVVLLLAAPFAINVDFGYGTHTLDGLAYLESAHPGDAAAVAYLRNLSGDLRIVEAEGGDYTYYSRISSFTGIPTIIGMPFHEYMWRNDWPAVSGRIDDVRAIYEEPSHTVELMRKYDATLLYVGDPEREKYAVSLPTDGLSEIYNERGVQIYRITPE</sequence>
<keyword evidence="1" id="KW-0812">Transmembrane</keyword>
<proteinExistence type="predicted"/>
<feature type="transmembrane region" description="Helical" evidence="1">
    <location>
        <begin position="498"/>
        <end position="516"/>
    </location>
</feature>
<gene>
    <name evidence="2" type="ORF">ABH15_06565</name>
</gene>
<protein>
    <recommendedName>
        <fullName evidence="4">YYY membrane protein</fullName>
    </recommendedName>
</protein>
<keyword evidence="3" id="KW-1185">Reference proteome</keyword>
<dbReference type="PANTHER" id="PTHR10790">
    <property type="entry name" value="TPR-DOMAIN CONTAINING PROTEIN"/>
    <property type="match status" value="1"/>
</dbReference>
<feature type="transmembrane region" description="Helical" evidence="1">
    <location>
        <begin position="193"/>
        <end position="216"/>
    </location>
</feature>
<dbReference type="InterPro" id="IPR018746">
    <property type="entry name" value="DUF2298"/>
</dbReference>
<feature type="transmembrane region" description="Helical" evidence="1">
    <location>
        <begin position="326"/>
        <end position="345"/>
    </location>
</feature>
<dbReference type="Pfam" id="PF10060">
    <property type="entry name" value="DUF2298"/>
    <property type="match status" value="1"/>
</dbReference>
<dbReference type="PANTHER" id="PTHR10790:SF51">
    <property type="entry name" value="TETRATRICOPEPTIDE REPEAT PROTEIN"/>
    <property type="match status" value="1"/>
</dbReference>
<dbReference type="Proteomes" id="UP000290932">
    <property type="component" value="Unassembled WGS sequence"/>
</dbReference>
<organism evidence="2 3">
    <name type="scientific">Methanoculleus taiwanensis</name>
    <dbReference type="NCBI Taxonomy" id="1550565"/>
    <lineage>
        <taxon>Archaea</taxon>
        <taxon>Methanobacteriati</taxon>
        <taxon>Methanobacteriota</taxon>
        <taxon>Stenosarchaea group</taxon>
        <taxon>Methanomicrobia</taxon>
        <taxon>Methanomicrobiales</taxon>
        <taxon>Methanomicrobiaceae</taxon>
        <taxon>Methanoculleus</taxon>
    </lineage>
</organism>
<feature type="transmembrane region" description="Helical" evidence="1">
    <location>
        <begin position="84"/>
        <end position="102"/>
    </location>
</feature>
<dbReference type="AlphaFoldDB" id="A0A498H0R7"/>